<reference evidence="4 5" key="1">
    <citation type="submission" date="2018-03" db="EMBL/GenBank/DDBJ databases">
        <title>Comparative genomics illustrates the genes involved in a hyperalkaliphilic mechanisms of Serpentinomonas isolated from highly-alkaline calcium-rich serpentinized springs.</title>
        <authorList>
            <person name="Suzuki S."/>
            <person name="Ishii S."/>
            <person name="Walworth N."/>
            <person name="Bird L."/>
            <person name="Kuenen J.G."/>
            <person name="Nealson K.H."/>
        </authorList>
    </citation>
    <scope>NUCLEOTIDE SEQUENCE [LARGE SCALE GENOMIC DNA]</scope>
    <source>
        <strain evidence="4 5">83</strain>
    </source>
</reference>
<dbReference type="OrthoDB" id="5343309at2"/>
<dbReference type="Pfam" id="PF08770">
    <property type="entry name" value="SoxZ"/>
    <property type="match status" value="1"/>
</dbReference>
<dbReference type="Gene3D" id="2.60.40.2470">
    <property type="entry name" value="SoxY domain"/>
    <property type="match status" value="1"/>
</dbReference>
<dbReference type="RefSeq" id="WP_105730430.1">
    <property type="nucleotide sequence ID" value="NZ_PVLR01000040.1"/>
</dbReference>
<dbReference type="Proteomes" id="UP000238326">
    <property type="component" value="Unassembled WGS sequence"/>
</dbReference>
<dbReference type="Gene3D" id="2.60.40.10">
    <property type="entry name" value="Immunoglobulins"/>
    <property type="match status" value="1"/>
</dbReference>
<dbReference type="InterPro" id="IPR013783">
    <property type="entry name" value="Ig-like_fold"/>
</dbReference>
<accession>A0A2S9KC06</accession>
<dbReference type="InterPro" id="IPR032711">
    <property type="entry name" value="SoxY"/>
</dbReference>
<dbReference type="InterPro" id="IPR006311">
    <property type="entry name" value="TAT_signal"/>
</dbReference>
<evidence type="ECO:0000256" key="1">
    <source>
        <dbReference type="SAM" id="MobiDB-lite"/>
    </source>
</evidence>
<feature type="domain" description="Sulphur oxidation protein SoxZ" evidence="2">
    <location>
        <begin position="218"/>
        <end position="296"/>
    </location>
</feature>
<dbReference type="Pfam" id="PF13501">
    <property type="entry name" value="SoxY"/>
    <property type="match status" value="1"/>
</dbReference>
<evidence type="ECO:0000259" key="3">
    <source>
        <dbReference type="Pfam" id="PF13501"/>
    </source>
</evidence>
<evidence type="ECO:0000313" key="5">
    <source>
        <dbReference type="Proteomes" id="UP000238326"/>
    </source>
</evidence>
<name>A0A2S9KC06_9BURK</name>
<feature type="region of interest" description="Disordered" evidence="1">
    <location>
        <begin position="1"/>
        <end position="29"/>
    </location>
</feature>
<dbReference type="InterPro" id="IPR030831">
    <property type="entry name" value="Fuse-rel_SoxYZ"/>
</dbReference>
<dbReference type="SUPFAM" id="SSF81296">
    <property type="entry name" value="E set domains"/>
    <property type="match status" value="1"/>
</dbReference>
<proteinExistence type="predicted"/>
<dbReference type="NCBIfam" id="TIGR04557">
    <property type="entry name" value="fuse_rel_SoxYZ"/>
    <property type="match status" value="1"/>
</dbReference>
<evidence type="ECO:0000259" key="2">
    <source>
        <dbReference type="Pfam" id="PF08770"/>
    </source>
</evidence>
<dbReference type="InterPro" id="IPR014880">
    <property type="entry name" value="SoxZ_dom"/>
</dbReference>
<feature type="domain" description="Ig-like SoxY" evidence="3">
    <location>
        <begin position="77"/>
        <end position="185"/>
    </location>
</feature>
<sequence>MPPLPAPQQRLDPADQTDPARLAPSAVQPARRQWLQRSGRGLAAAGLAALAPGLLRAEPDHTGGDPLGSMQWPQIRRKFTGQEALQFNPEILVQGPPFAEDAMNVPLLVDARALLRQGHEIDRIVLVADRNPVQQIASFMPQQARPVLALRFRLEQGSAVRALVRTRAGTWQVGQTWINAAGGGCTVPGATRADGSWARTLNQVQARLFSNLGTSDGARLRVRIMHPMDTGLVAGVPAFHIEELELRDAADRLWWRLELHEPVAENPLLTFELDQRPPGQLWLQGRDNNGNLIRHEVQA</sequence>
<evidence type="ECO:0000313" key="4">
    <source>
        <dbReference type="EMBL" id="PRD67967.1"/>
    </source>
</evidence>
<dbReference type="PROSITE" id="PS51318">
    <property type="entry name" value="TAT"/>
    <property type="match status" value="1"/>
</dbReference>
<keyword evidence="5" id="KW-1185">Reference proteome</keyword>
<dbReference type="InterPro" id="IPR038162">
    <property type="entry name" value="SoxY_sf"/>
</dbReference>
<comment type="caution">
    <text evidence="4">The sequence shown here is derived from an EMBL/GenBank/DDBJ whole genome shotgun (WGS) entry which is preliminary data.</text>
</comment>
<dbReference type="AlphaFoldDB" id="A0A2S9KC06"/>
<dbReference type="EMBL" id="PVLR01000040">
    <property type="protein sequence ID" value="PRD67967.1"/>
    <property type="molecule type" value="Genomic_DNA"/>
</dbReference>
<gene>
    <name evidence="4" type="ORF">C6P61_13380</name>
</gene>
<dbReference type="InterPro" id="IPR014756">
    <property type="entry name" value="Ig_E-set"/>
</dbReference>
<organism evidence="4 5">
    <name type="scientific">Malikia spinosa</name>
    <dbReference type="NCBI Taxonomy" id="86180"/>
    <lineage>
        <taxon>Bacteria</taxon>
        <taxon>Pseudomonadati</taxon>
        <taxon>Pseudomonadota</taxon>
        <taxon>Betaproteobacteria</taxon>
        <taxon>Burkholderiales</taxon>
        <taxon>Comamonadaceae</taxon>
        <taxon>Malikia</taxon>
    </lineage>
</organism>
<protein>
    <submittedName>
        <fullName evidence="4">Quinoprotein dehydrogenase-associated SoxYZ-like carrier</fullName>
    </submittedName>
</protein>